<evidence type="ECO:0000313" key="3">
    <source>
        <dbReference type="WBParaSite" id="ECPE_0000518001-mRNA-1"/>
    </source>
</evidence>
<protein>
    <submittedName>
        <fullName evidence="3">Mediator of RNA polymerase II transcription subunit 18</fullName>
    </submittedName>
</protein>
<dbReference type="WBParaSite" id="ECPE_0000518001-mRNA-1">
    <property type="protein sequence ID" value="ECPE_0000518001-mRNA-1"/>
    <property type="gene ID" value="ECPE_0000518001"/>
</dbReference>
<keyword evidence="2" id="KW-1185">Reference proteome</keyword>
<organism evidence="3">
    <name type="scientific">Echinostoma caproni</name>
    <dbReference type="NCBI Taxonomy" id="27848"/>
    <lineage>
        <taxon>Eukaryota</taxon>
        <taxon>Metazoa</taxon>
        <taxon>Spiralia</taxon>
        <taxon>Lophotrochozoa</taxon>
        <taxon>Platyhelminthes</taxon>
        <taxon>Trematoda</taxon>
        <taxon>Digenea</taxon>
        <taxon>Plagiorchiida</taxon>
        <taxon>Echinostomata</taxon>
        <taxon>Echinostomatoidea</taxon>
        <taxon>Echinostomatidae</taxon>
        <taxon>Echinostoma</taxon>
    </lineage>
</organism>
<sequence>MPPTRSEFDPLGNHKKFHFLFDYRASRNGNLDIVGPVRSLPSTGNELEWKYKETPEPELITALSKQMDSVFLLMNIAFPRHANQFSLRCTHKIDRFYCHIKATILADSIRIMGSMDRMIKQMTELLMKFTAPGTLIGVETRIRIELVEPGK</sequence>
<dbReference type="EMBL" id="UZAN01042014">
    <property type="protein sequence ID" value="VDP74729.1"/>
    <property type="molecule type" value="Genomic_DNA"/>
</dbReference>
<accession>A0A183ADY3</accession>
<gene>
    <name evidence="1" type="ORF">ECPE_LOCUS5168</name>
</gene>
<dbReference type="AlphaFoldDB" id="A0A183ADY3"/>
<reference evidence="1 2" key="2">
    <citation type="submission" date="2018-11" db="EMBL/GenBank/DDBJ databases">
        <authorList>
            <consortium name="Pathogen Informatics"/>
        </authorList>
    </citation>
    <scope>NUCLEOTIDE SEQUENCE [LARGE SCALE GENOMIC DNA]</scope>
    <source>
        <strain evidence="1 2">Egypt</strain>
    </source>
</reference>
<evidence type="ECO:0000313" key="2">
    <source>
        <dbReference type="Proteomes" id="UP000272942"/>
    </source>
</evidence>
<evidence type="ECO:0000313" key="1">
    <source>
        <dbReference type="EMBL" id="VDP74729.1"/>
    </source>
</evidence>
<name>A0A183ADY3_9TREM</name>
<reference evidence="3" key="1">
    <citation type="submission" date="2016-06" db="UniProtKB">
        <authorList>
            <consortium name="WormBaseParasite"/>
        </authorList>
    </citation>
    <scope>IDENTIFICATION</scope>
</reference>
<proteinExistence type="predicted"/>
<dbReference type="Proteomes" id="UP000272942">
    <property type="component" value="Unassembled WGS sequence"/>
</dbReference>